<reference evidence="3" key="3">
    <citation type="submission" date="2012-09" db="EMBL/GenBank/DDBJ databases">
        <authorList>
            <consortium name="VectorBase"/>
        </authorList>
    </citation>
    <scope>NUCLEOTIDE SEQUENCE</scope>
    <source>
        <strain evidence="3">Liverpool</strain>
    </source>
</reference>
<reference evidence="3" key="2">
    <citation type="journal article" date="2007" name="Science">
        <title>Genome sequence of Aedes aegypti, a major arbovirus vector.</title>
        <authorList>
            <person name="Nene V."/>
            <person name="Wortman J.R."/>
            <person name="Lawson D."/>
            <person name="Haas B."/>
            <person name="Kodira C."/>
            <person name="Tu Z.J."/>
            <person name="Loftus B."/>
            <person name="Xi Z."/>
            <person name="Megy K."/>
            <person name="Grabherr M."/>
            <person name="Ren Q."/>
            <person name="Zdobnov E.M."/>
            <person name="Lobo N.F."/>
            <person name="Campbell K.S."/>
            <person name="Brown S.E."/>
            <person name="Bonaldo M.F."/>
            <person name="Zhu J."/>
            <person name="Sinkins S.P."/>
            <person name="Hogenkamp D.G."/>
            <person name="Amedeo P."/>
            <person name="Arensburger P."/>
            <person name="Atkinson P.W."/>
            <person name="Bidwell S."/>
            <person name="Biedler J."/>
            <person name="Birney E."/>
            <person name="Bruggner R.V."/>
            <person name="Costas J."/>
            <person name="Coy M.R."/>
            <person name="Crabtree J."/>
            <person name="Crawford M."/>
            <person name="Debruyn B."/>
            <person name="Decaprio D."/>
            <person name="Eiglmeier K."/>
            <person name="Eisenstadt E."/>
            <person name="El-Dorry H."/>
            <person name="Gelbart W.M."/>
            <person name="Gomes S.L."/>
            <person name="Hammond M."/>
            <person name="Hannick L.I."/>
            <person name="Hogan J.R."/>
            <person name="Holmes M.H."/>
            <person name="Jaffe D."/>
            <person name="Johnston J.S."/>
            <person name="Kennedy R.C."/>
            <person name="Koo H."/>
            <person name="Kravitz S."/>
            <person name="Kriventseva E.V."/>
            <person name="Kulp D."/>
            <person name="Labutti K."/>
            <person name="Lee E."/>
            <person name="Li S."/>
            <person name="Lovin D.D."/>
            <person name="Mao C."/>
            <person name="Mauceli E."/>
            <person name="Menck C.F."/>
            <person name="Miller J.R."/>
            <person name="Montgomery P."/>
            <person name="Mori A."/>
            <person name="Nascimento A.L."/>
            <person name="Naveira H.F."/>
            <person name="Nusbaum C."/>
            <person name="O'leary S."/>
            <person name="Orvis J."/>
            <person name="Pertea M."/>
            <person name="Quesneville H."/>
            <person name="Reidenbach K.R."/>
            <person name="Rogers Y.H."/>
            <person name="Roth C.W."/>
            <person name="Schneider J.R."/>
            <person name="Schatz M."/>
            <person name="Shumway M."/>
            <person name="Stanke M."/>
            <person name="Stinson E.O."/>
            <person name="Tubio J.M."/>
            <person name="Vanzee J.P."/>
            <person name="Verjovski-Almeida S."/>
            <person name="Werner D."/>
            <person name="White O."/>
            <person name="Wyder S."/>
            <person name="Zeng Q."/>
            <person name="Zhao Q."/>
            <person name="Zhao Y."/>
            <person name="Hill C.A."/>
            <person name="Raikhel A.S."/>
            <person name="Soares M.B."/>
            <person name="Knudson D.L."/>
            <person name="Lee N.H."/>
            <person name="Galagan J."/>
            <person name="Salzberg S.L."/>
            <person name="Paulsen I.T."/>
            <person name="Dimopoulos G."/>
            <person name="Collins F.H."/>
            <person name="Birren B."/>
            <person name="Fraser-Liggett C.M."/>
            <person name="Severson D.W."/>
        </authorList>
    </citation>
    <scope>NUCLEOTIDE SEQUENCE [LARGE SCALE GENOMIC DNA]</scope>
    <source>
        <strain evidence="3">Liverpool</strain>
    </source>
</reference>
<keyword evidence="2" id="KW-0812">Transmembrane</keyword>
<dbReference type="AlphaFoldDB" id="Q179N0"/>
<evidence type="ECO:0000313" key="4">
    <source>
        <dbReference type="Proteomes" id="UP000682892"/>
    </source>
</evidence>
<dbReference type="PaxDb" id="7159-AAEL005578-PA"/>
<sequence length="331" mass="38424">MSSGYKHLYSCVTFILFMVVVNFYKNKIHQAREREAFVRSKTRGNIPVKHPMPQMMKSRMVDMVHDEDEDPWFTGRTTKDSCVGEMTYRNSVLERMKEFPDECKDMEVFYISKERDHVTKVVGQKGYEPPVGDTQQKATIINTRQQESKPNSSVYVFLSVLIILLIAAGVDIAKHIRANPRQDNIRRLSLQNYQSLIREKQKQFRMMKHHYSQPSMSINRSIDESNFPLPHPTLTNNFTCRAKEELDTMKPPPPPLLRRQSVPTLVRPNTAQLSTNTSSQYPRQLYRRPSVDSYGGFGLDRDASELASFISKAPNGSPTEMRRRVRMLHRH</sequence>
<dbReference type="eggNOG" id="ENOG502T706">
    <property type="taxonomic scope" value="Eukaryota"/>
</dbReference>
<feature type="region of interest" description="Disordered" evidence="1">
    <location>
        <begin position="311"/>
        <end position="331"/>
    </location>
</feature>
<feature type="transmembrane region" description="Helical" evidence="2">
    <location>
        <begin position="6"/>
        <end position="24"/>
    </location>
</feature>
<proteinExistence type="predicted"/>
<feature type="transmembrane region" description="Helical" evidence="2">
    <location>
        <begin position="154"/>
        <end position="173"/>
    </location>
</feature>
<keyword evidence="2" id="KW-1133">Transmembrane helix</keyword>
<dbReference type="HOGENOM" id="CLU_863978_0_0_1"/>
<dbReference type="Proteomes" id="UP000682892">
    <property type="component" value="Unassembled WGS sequence"/>
</dbReference>
<feature type="compositionally biased region" description="Polar residues" evidence="1">
    <location>
        <begin position="266"/>
        <end position="282"/>
    </location>
</feature>
<dbReference type="PhylomeDB" id="Q179N0"/>
<organism evidence="3 4">
    <name type="scientific">Aedes aegypti</name>
    <name type="common">Yellowfever mosquito</name>
    <name type="synonym">Culex aegypti</name>
    <dbReference type="NCBI Taxonomy" id="7159"/>
    <lineage>
        <taxon>Eukaryota</taxon>
        <taxon>Metazoa</taxon>
        <taxon>Ecdysozoa</taxon>
        <taxon>Arthropoda</taxon>
        <taxon>Hexapoda</taxon>
        <taxon>Insecta</taxon>
        <taxon>Pterygota</taxon>
        <taxon>Neoptera</taxon>
        <taxon>Endopterygota</taxon>
        <taxon>Diptera</taxon>
        <taxon>Nematocera</taxon>
        <taxon>Culicoidea</taxon>
        <taxon>Culicidae</taxon>
        <taxon>Culicinae</taxon>
        <taxon>Aedini</taxon>
        <taxon>Aedes</taxon>
        <taxon>Stegomyia</taxon>
    </lineage>
</organism>
<evidence type="ECO:0000256" key="1">
    <source>
        <dbReference type="SAM" id="MobiDB-lite"/>
    </source>
</evidence>
<evidence type="ECO:0000256" key="2">
    <source>
        <dbReference type="SAM" id="Phobius"/>
    </source>
</evidence>
<evidence type="ECO:0000313" key="3">
    <source>
        <dbReference type="EMBL" id="EAT42929.1"/>
    </source>
</evidence>
<dbReference type="OMA" id="KQKQFRM"/>
<feature type="region of interest" description="Disordered" evidence="1">
    <location>
        <begin position="266"/>
        <end position="287"/>
    </location>
</feature>
<dbReference type="EMBL" id="CH477348">
    <property type="protein sequence ID" value="EAT42929.1"/>
    <property type="molecule type" value="Genomic_DNA"/>
</dbReference>
<name>Q179N0_AEDAE</name>
<keyword evidence="2" id="KW-0472">Membrane</keyword>
<reference evidence="3" key="1">
    <citation type="submission" date="2005-10" db="EMBL/GenBank/DDBJ databases">
        <authorList>
            <person name="Loftus B.J."/>
            <person name="Nene V.M."/>
            <person name="Hannick L.I."/>
            <person name="Bidwell S."/>
            <person name="Haas B."/>
            <person name="Amedeo P."/>
            <person name="Orvis J."/>
            <person name="Wortman J.R."/>
            <person name="White O.R."/>
            <person name="Salzberg S."/>
            <person name="Shumway M."/>
            <person name="Koo H."/>
            <person name="Zhao Y."/>
            <person name="Holmes M."/>
            <person name="Miller J."/>
            <person name="Schatz M."/>
            <person name="Pop M."/>
            <person name="Pai G."/>
            <person name="Utterback T."/>
            <person name="Rogers Y.-H."/>
            <person name="Kravitz S."/>
            <person name="Fraser C.M."/>
        </authorList>
    </citation>
    <scope>NUCLEOTIDE SEQUENCE</scope>
    <source>
        <strain evidence="3">Liverpool</strain>
    </source>
</reference>
<accession>Q179N0</accession>
<gene>
    <name evidence="3" type="ORF">AaeL_AAEL005578</name>
</gene>
<protein>
    <submittedName>
        <fullName evidence="3">AAEL005578-PA</fullName>
    </submittedName>
</protein>